<feature type="domain" description="Release factor glutamine methyltransferase N-terminal" evidence="7">
    <location>
        <begin position="15"/>
        <end position="72"/>
    </location>
</feature>
<dbReference type="SUPFAM" id="SSF53335">
    <property type="entry name" value="S-adenosyl-L-methionine-dependent methyltransferases"/>
    <property type="match status" value="1"/>
</dbReference>
<evidence type="ECO:0000256" key="1">
    <source>
        <dbReference type="ARBA" id="ARBA00012771"/>
    </source>
</evidence>
<dbReference type="PANTHER" id="PTHR18895">
    <property type="entry name" value="HEMK METHYLTRANSFERASE"/>
    <property type="match status" value="1"/>
</dbReference>
<comment type="caution">
    <text evidence="8">The sequence shown here is derived from an EMBL/GenBank/DDBJ whole genome shotgun (WGS) entry which is preliminary data.</text>
</comment>
<dbReference type="InterPro" id="IPR007848">
    <property type="entry name" value="Small_mtfrase_dom"/>
</dbReference>
<dbReference type="RefSeq" id="WP_094448307.1">
    <property type="nucleotide sequence ID" value="NZ_CP091801.1"/>
</dbReference>
<dbReference type="Gene3D" id="1.10.8.10">
    <property type="entry name" value="DNA helicase RuvA subunit, C-terminal domain"/>
    <property type="match status" value="1"/>
</dbReference>
<keyword evidence="3" id="KW-0808">Transferase</keyword>
<dbReference type="InterPro" id="IPR029063">
    <property type="entry name" value="SAM-dependent_MTases_sf"/>
</dbReference>
<dbReference type="NCBIfam" id="TIGR03534">
    <property type="entry name" value="RF_mod_PrmC"/>
    <property type="match status" value="1"/>
</dbReference>
<dbReference type="InterPro" id="IPR002052">
    <property type="entry name" value="DNA_methylase_N6_adenine_CS"/>
</dbReference>
<keyword evidence="2 8" id="KW-0489">Methyltransferase</keyword>
<dbReference type="InterPro" id="IPR040758">
    <property type="entry name" value="PrmC_N"/>
</dbReference>
<dbReference type="EC" id="2.1.1.297" evidence="1"/>
<dbReference type="InterPro" id="IPR004556">
    <property type="entry name" value="HemK-like"/>
</dbReference>
<organism evidence="8 9">
    <name type="scientific">Segatella bryantii</name>
    <name type="common">Prevotella bryantii</name>
    <dbReference type="NCBI Taxonomy" id="77095"/>
    <lineage>
        <taxon>Bacteria</taxon>
        <taxon>Pseudomonadati</taxon>
        <taxon>Bacteroidota</taxon>
        <taxon>Bacteroidia</taxon>
        <taxon>Bacteroidales</taxon>
        <taxon>Prevotellaceae</taxon>
        <taxon>Segatella</taxon>
    </lineage>
</organism>
<dbReference type="PANTHER" id="PTHR18895:SF74">
    <property type="entry name" value="MTRF1L RELEASE FACTOR GLUTAMINE METHYLTRANSFERASE"/>
    <property type="match status" value="1"/>
</dbReference>
<sequence>MTYQQIWQRLTPLYEAGEARAITRLVLERFFNMSMTDIVIGKVSELSSEEENELEKNIQRIEKGEPVQYVLGSADFYGRTFHVEPGVLIPRPETAELLDYIPKVNQKQTILDIGTGSGCIAITASLEHTQAEVSAWDISPKALQIAKDNAQRLNATVDFHLQDALNAPDHQSCWDVILSNPPYIMDKERQNMEKNVLDYEPELALFVPDQDPLKFYTAIARYSVRALKPKGILLFEINPLCADAMLRMLQQEGLQQNELIQDQFGKYRFTKSIKE</sequence>
<keyword evidence="9" id="KW-1185">Reference proteome</keyword>
<dbReference type="PROSITE" id="PS00092">
    <property type="entry name" value="N6_MTASE"/>
    <property type="match status" value="1"/>
</dbReference>
<proteinExistence type="predicted"/>
<dbReference type="InterPro" id="IPR050320">
    <property type="entry name" value="N5-glutamine_MTase"/>
</dbReference>
<dbReference type="Pfam" id="PF05175">
    <property type="entry name" value="MTS"/>
    <property type="match status" value="1"/>
</dbReference>
<dbReference type="Gene3D" id="3.40.50.150">
    <property type="entry name" value="Vaccinia Virus protein VP39"/>
    <property type="match status" value="1"/>
</dbReference>
<gene>
    <name evidence="8" type="primary">prmC</name>
    <name evidence="8" type="ORF">CIK91_05510</name>
</gene>
<evidence type="ECO:0000313" key="9">
    <source>
        <dbReference type="Proteomes" id="UP000216189"/>
    </source>
</evidence>
<dbReference type="Pfam" id="PF17827">
    <property type="entry name" value="PrmC_N"/>
    <property type="match status" value="1"/>
</dbReference>
<comment type="catalytic activity">
    <reaction evidence="5">
        <text>L-glutaminyl-[peptide chain release factor] + S-adenosyl-L-methionine = N(5)-methyl-L-glutaminyl-[peptide chain release factor] + S-adenosyl-L-homocysteine + H(+)</text>
        <dbReference type="Rhea" id="RHEA:42896"/>
        <dbReference type="Rhea" id="RHEA-COMP:10271"/>
        <dbReference type="Rhea" id="RHEA-COMP:10272"/>
        <dbReference type="ChEBI" id="CHEBI:15378"/>
        <dbReference type="ChEBI" id="CHEBI:30011"/>
        <dbReference type="ChEBI" id="CHEBI:57856"/>
        <dbReference type="ChEBI" id="CHEBI:59789"/>
        <dbReference type="ChEBI" id="CHEBI:61891"/>
        <dbReference type="EC" id="2.1.1.297"/>
    </reaction>
</comment>
<evidence type="ECO:0000259" key="6">
    <source>
        <dbReference type="Pfam" id="PF05175"/>
    </source>
</evidence>
<accession>A0ABX4EI41</accession>
<evidence type="ECO:0000259" key="7">
    <source>
        <dbReference type="Pfam" id="PF17827"/>
    </source>
</evidence>
<dbReference type="CDD" id="cd02440">
    <property type="entry name" value="AdoMet_MTases"/>
    <property type="match status" value="1"/>
</dbReference>
<protein>
    <recommendedName>
        <fullName evidence="1">peptide chain release factor N(5)-glutamine methyltransferase</fullName>
        <ecNumber evidence="1">2.1.1.297</ecNumber>
    </recommendedName>
</protein>
<dbReference type="EMBL" id="NPJF01000026">
    <property type="protein sequence ID" value="OYP55795.1"/>
    <property type="molecule type" value="Genomic_DNA"/>
</dbReference>
<dbReference type="InterPro" id="IPR019874">
    <property type="entry name" value="RF_methyltr_PrmC"/>
</dbReference>
<dbReference type="GO" id="GO:0032259">
    <property type="term" value="P:methylation"/>
    <property type="evidence" value="ECO:0007669"/>
    <property type="project" value="UniProtKB-KW"/>
</dbReference>
<evidence type="ECO:0000256" key="5">
    <source>
        <dbReference type="ARBA" id="ARBA00048391"/>
    </source>
</evidence>
<evidence type="ECO:0000256" key="4">
    <source>
        <dbReference type="ARBA" id="ARBA00022691"/>
    </source>
</evidence>
<evidence type="ECO:0000313" key="8">
    <source>
        <dbReference type="EMBL" id="OYP55795.1"/>
    </source>
</evidence>
<feature type="domain" description="Methyltransferase small" evidence="6">
    <location>
        <begin position="96"/>
        <end position="189"/>
    </location>
</feature>
<dbReference type="Proteomes" id="UP000216189">
    <property type="component" value="Unassembled WGS sequence"/>
</dbReference>
<dbReference type="GO" id="GO:0008168">
    <property type="term" value="F:methyltransferase activity"/>
    <property type="evidence" value="ECO:0007669"/>
    <property type="project" value="UniProtKB-KW"/>
</dbReference>
<name>A0ABX4EI41_SEGBR</name>
<dbReference type="NCBIfam" id="TIGR00536">
    <property type="entry name" value="hemK_fam"/>
    <property type="match status" value="1"/>
</dbReference>
<evidence type="ECO:0000256" key="2">
    <source>
        <dbReference type="ARBA" id="ARBA00022603"/>
    </source>
</evidence>
<reference evidence="8 9" key="1">
    <citation type="submission" date="2017-08" db="EMBL/GenBank/DDBJ databases">
        <title>Comparative genomics of non-oral Prevotella species.</title>
        <authorList>
            <person name="Accetto T."/>
            <person name="Nograsek B."/>
            <person name="Avgustin G."/>
        </authorList>
    </citation>
    <scope>NUCLEOTIDE SEQUENCE [LARGE SCALE GENOMIC DNA]</scope>
    <source>
        <strain evidence="8 9">TC1-1</strain>
    </source>
</reference>
<keyword evidence="4" id="KW-0949">S-adenosyl-L-methionine</keyword>
<evidence type="ECO:0000256" key="3">
    <source>
        <dbReference type="ARBA" id="ARBA00022679"/>
    </source>
</evidence>